<evidence type="ECO:0000313" key="5">
    <source>
        <dbReference type="EMBL" id="PSB18994.1"/>
    </source>
</evidence>
<name>A0A2T1DEV6_9CYAN</name>
<dbReference type="Proteomes" id="UP000238634">
    <property type="component" value="Unassembled WGS sequence"/>
</dbReference>
<protein>
    <submittedName>
        <fullName evidence="5">PD-(D/E)XK nuclease family protein</fullName>
    </submittedName>
</protein>
<dbReference type="GO" id="GO:0004386">
    <property type="term" value="F:helicase activity"/>
    <property type="evidence" value="ECO:0007669"/>
    <property type="project" value="UniProtKB-KW"/>
</dbReference>
<keyword evidence="2" id="KW-0347">Helicase</keyword>
<dbReference type="InterPro" id="IPR011604">
    <property type="entry name" value="PDDEXK-like_dom_sf"/>
</dbReference>
<evidence type="ECO:0000256" key="1">
    <source>
        <dbReference type="ARBA" id="ARBA00022763"/>
    </source>
</evidence>
<evidence type="ECO:0000313" key="6">
    <source>
        <dbReference type="Proteomes" id="UP000238634"/>
    </source>
</evidence>
<dbReference type="AlphaFoldDB" id="A0A2T1DEV6"/>
<dbReference type="RefSeq" id="WP_073072222.1">
    <property type="nucleotide sequence ID" value="NZ_MPPI01000014.1"/>
</dbReference>
<accession>A0A2T1DEV6</accession>
<reference evidence="5 6" key="2">
    <citation type="submission" date="2018-03" db="EMBL/GenBank/DDBJ databases">
        <title>The ancient ancestry and fast evolution of plastids.</title>
        <authorList>
            <person name="Moore K.R."/>
            <person name="Magnabosco C."/>
            <person name="Momper L."/>
            <person name="Gold D.A."/>
            <person name="Bosak T."/>
            <person name="Fournier G.P."/>
        </authorList>
    </citation>
    <scope>NUCLEOTIDE SEQUENCE [LARGE SCALE GENOMIC DNA]</scope>
    <source>
        <strain evidence="5 6">ULC007</strain>
    </source>
</reference>
<keyword evidence="2" id="KW-0378">Hydrolase</keyword>
<feature type="domain" description="PD-(D/E)XK endonuclease-like" evidence="4">
    <location>
        <begin position="2"/>
        <end position="238"/>
    </location>
</feature>
<gene>
    <name evidence="5" type="ORF">C7B65_13340</name>
</gene>
<organism evidence="5 6">
    <name type="scientific">Phormidesmis priestleyi ULC007</name>
    <dbReference type="NCBI Taxonomy" id="1920490"/>
    <lineage>
        <taxon>Bacteria</taxon>
        <taxon>Bacillati</taxon>
        <taxon>Cyanobacteriota</taxon>
        <taxon>Cyanophyceae</taxon>
        <taxon>Leptolyngbyales</taxon>
        <taxon>Leptolyngbyaceae</taxon>
        <taxon>Phormidesmis</taxon>
    </lineage>
</organism>
<keyword evidence="2" id="KW-0067">ATP-binding</keyword>
<dbReference type="Gene3D" id="3.90.320.10">
    <property type="match status" value="1"/>
</dbReference>
<reference evidence="5 6" key="1">
    <citation type="submission" date="2018-02" db="EMBL/GenBank/DDBJ databases">
        <authorList>
            <person name="Cohen D.B."/>
            <person name="Kent A.D."/>
        </authorList>
    </citation>
    <scope>NUCLEOTIDE SEQUENCE [LARGE SCALE GENOMIC DNA]</scope>
    <source>
        <strain evidence="5 6">ULC007</strain>
    </source>
</reference>
<dbReference type="Pfam" id="PF12705">
    <property type="entry name" value="PDDEXK_1"/>
    <property type="match status" value="1"/>
</dbReference>
<dbReference type="GO" id="GO:0006281">
    <property type="term" value="P:DNA repair"/>
    <property type="evidence" value="ECO:0007669"/>
    <property type="project" value="UniProtKB-KW"/>
</dbReference>
<evidence type="ECO:0000259" key="4">
    <source>
        <dbReference type="Pfam" id="PF12705"/>
    </source>
</evidence>
<dbReference type="EMBL" id="PVWG01000013">
    <property type="protein sequence ID" value="PSB18994.1"/>
    <property type="molecule type" value="Genomic_DNA"/>
</dbReference>
<sequence length="265" mass="30695">MRLSQGQLNLLETCPRKFQHTYLEQLASPTTPEQQERLRLGSRFHLLMQQREMGLSIEAFIQEDDQLRQLITAFVEAAPKILSLTDANPVLRQSEHQRTLEFEGHLITVVYDLLILTEQQAQILDWKTYPKPQKSRQLAENWQTKLYRFVLAETSHFDPEQISMTYWFFQSTEADQTEPQSLRFAYDTAQHKKIGQDLTQLVHQLTEWLDRYQTIGEAFPQIPQTSACEACGFALRCQRSPEQQNEGALNSTTPLSLADIAEIPL</sequence>
<dbReference type="OrthoDB" id="450180at2"/>
<keyword evidence="1" id="KW-0227">DNA damage</keyword>
<comment type="caution">
    <text evidence="5">The sequence shown here is derived from an EMBL/GenBank/DDBJ whole genome shotgun (WGS) entry which is preliminary data.</text>
</comment>
<dbReference type="InterPro" id="IPR038726">
    <property type="entry name" value="PDDEXK_AddAB-type"/>
</dbReference>
<dbReference type="STRING" id="1920490.GCA_001895925_04851"/>
<keyword evidence="3" id="KW-0234">DNA repair</keyword>
<evidence type="ECO:0000256" key="3">
    <source>
        <dbReference type="ARBA" id="ARBA00023204"/>
    </source>
</evidence>
<keyword evidence="2" id="KW-0547">Nucleotide-binding</keyword>
<keyword evidence="6" id="KW-1185">Reference proteome</keyword>
<proteinExistence type="predicted"/>
<evidence type="ECO:0000256" key="2">
    <source>
        <dbReference type="ARBA" id="ARBA00022806"/>
    </source>
</evidence>